<dbReference type="InterPro" id="IPR004559">
    <property type="entry name" value="HemW-like"/>
</dbReference>
<dbReference type="SFLD" id="SFLDG01065">
    <property type="entry name" value="anaerobic_coproporphyrinogen-I"/>
    <property type="match status" value="1"/>
</dbReference>
<keyword evidence="5 10" id="KW-0949">S-adenosyl-L-methionine</keyword>
<accession>A0A4Q9FRB4</accession>
<gene>
    <name evidence="12" type="primary">hemW</name>
    <name evidence="12" type="ORF">EYD46_05635</name>
</gene>
<dbReference type="InterPro" id="IPR013785">
    <property type="entry name" value="Aldolase_TIM"/>
</dbReference>
<comment type="similarity">
    <text evidence="2">Belongs to the anaerobic coproporphyrinogen-III oxidase family. HemW subfamily.</text>
</comment>
<keyword evidence="8 10" id="KW-0411">Iron-sulfur</keyword>
<dbReference type="OrthoDB" id="9808022at2"/>
<evidence type="ECO:0000256" key="1">
    <source>
        <dbReference type="ARBA" id="ARBA00001966"/>
    </source>
</evidence>
<proteinExistence type="inferred from homology"/>
<dbReference type="GO" id="GO:0051539">
    <property type="term" value="F:4 iron, 4 sulfur cluster binding"/>
    <property type="evidence" value="ECO:0007669"/>
    <property type="project" value="UniProtKB-UniRule"/>
</dbReference>
<feature type="domain" description="Radical SAM core" evidence="11">
    <location>
        <begin position="34"/>
        <end position="273"/>
    </location>
</feature>
<evidence type="ECO:0000313" key="12">
    <source>
        <dbReference type="EMBL" id="TBN17793.1"/>
    </source>
</evidence>
<evidence type="ECO:0000256" key="10">
    <source>
        <dbReference type="RuleBase" id="RU364116"/>
    </source>
</evidence>
<comment type="subcellular location">
    <subcellularLocation>
        <location evidence="10">Cytoplasm</location>
    </subcellularLocation>
</comment>
<dbReference type="GO" id="GO:0006779">
    <property type="term" value="P:porphyrin-containing compound biosynthetic process"/>
    <property type="evidence" value="ECO:0007669"/>
    <property type="project" value="InterPro"/>
</dbReference>
<reference evidence="12 13" key="1">
    <citation type="journal article" date="2015" name="Int. J. Syst. Evol. Microbiol.">
        <title>Hyunsoonleella pacifica sp. nov., isolated from seawater of South Pacific Gyre.</title>
        <authorList>
            <person name="Gao X."/>
            <person name="Zhang Z."/>
            <person name="Dai X."/>
            <person name="Zhang X.H."/>
        </authorList>
    </citation>
    <scope>NUCLEOTIDE SEQUENCE [LARGE SCALE GENOMIC DNA]</scope>
    <source>
        <strain evidence="12 13">SW033</strain>
    </source>
</reference>
<sequence length="417" mass="47957">MEKIEVKEKELREDGAYVFHHPPKFLWEKGVLPKMSWTDYTLYVHVPFCRDICTFCTFERKKLEKGSLSQFMNSVIKEIDIVLQKSDFSKSKPRAVYLGGGTASLLSVSDLEILINKIKTSFNIGDEIEFTLECEPGTKQAADFKKLVKIGVNRVSIGFQAFQNEILKSMNRMHTIEQSIKMFGDARDAGIENMHIDLMFGLPGQVMSDWKFSIDQAIILAPTHFSLYPLIVFESELLDRKMTNKPELEMPPSEVIHQMREYAQQQLALHGYEQYSLTEYCKKGYECKYVISNWNGSDYLGFGPAAYSRNKNYLWENHVLHHLYNSDVANGNLPFNKMFKMNTSDICIRDIAMGICLLDVPLKPILNKVGVLDPIVKQRLLELEREGHIILSDQSIKLRKTSQRYATHVMKQIIGDS</sequence>
<dbReference type="PANTHER" id="PTHR13932:SF5">
    <property type="entry name" value="RADICAL S-ADENOSYL METHIONINE DOMAIN-CONTAINING PROTEIN 1, MITOCHONDRIAL"/>
    <property type="match status" value="1"/>
</dbReference>
<keyword evidence="4 10" id="KW-0349">Heme</keyword>
<dbReference type="SMART" id="SM00729">
    <property type="entry name" value="Elp3"/>
    <property type="match status" value="1"/>
</dbReference>
<evidence type="ECO:0000259" key="11">
    <source>
        <dbReference type="PROSITE" id="PS51918"/>
    </source>
</evidence>
<dbReference type="Pfam" id="PF04055">
    <property type="entry name" value="Radical_SAM"/>
    <property type="match status" value="1"/>
</dbReference>
<dbReference type="Proteomes" id="UP000292372">
    <property type="component" value="Unassembled WGS sequence"/>
</dbReference>
<evidence type="ECO:0000256" key="9">
    <source>
        <dbReference type="ARBA" id="ARBA00023186"/>
    </source>
</evidence>
<evidence type="ECO:0000256" key="6">
    <source>
        <dbReference type="ARBA" id="ARBA00022723"/>
    </source>
</evidence>
<dbReference type="RefSeq" id="WP_130936083.1">
    <property type="nucleotide sequence ID" value="NZ_BMEE01000001.1"/>
</dbReference>
<dbReference type="SFLD" id="SFLDS00029">
    <property type="entry name" value="Radical_SAM"/>
    <property type="match status" value="1"/>
</dbReference>
<evidence type="ECO:0000256" key="7">
    <source>
        <dbReference type="ARBA" id="ARBA00023004"/>
    </source>
</evidence>
<keyword evidence="10" id="KW-0004">4Fe-4S</keyword>
<dbReference type="GO" id="GO:0004109">
    <property type="term" value="F:coproporphyrinogen oxidase activity"/>
    <property type="evidence" value="ECO:0007669"/>
    <property type="project" value="InterPro"/>
</dbReference>
<comment type="function">
    <text evidence="10">Probably acts as a heme chaperone, transferring heme to an unknown acceptor. Binds one molecule of heme per monomer, possibly covalently. Binds 1 [4Fe-4S] cluster. The cluster is coordinated with 3 cysteines and an exchangeable S-adenosyl-L-methionine.</text>
</comment>
<dbReference type="EMBL" id="SIRS01000002">
    <property type="protein sequence ID" value="TBN17793.1"/>
    <property type="molecule type" value="Genomic_DNA"/>
</dbReference>
<dbReference type="NCBIfam" id="TIGR00539">
    <property type="entry name" value="hemN_rel"/>
    <property type="match status" value="1"/>
</dbReference>
<protein>
    <recommendedName>
        <fullName evidence="3 10">Heme chaperone HemW</fullName>
    </recommendedName>
</protein>
<dbReference type="AlphaFoldDB" id="A0A4Q9FRB4"/>
<evidence type="ECO:0000256" key="4">
    <source>
        <dbReference type="ARBA" id="ARBA00022617"/>
    </source>
</evidence>
<dbReference type="SFLD" id="SFLDF00562">
    <property type="entry name" value="HemN-like__clustered_with_heat"/>
    <property type="match status" value="1"/>
</dbReference>
<dbReference type="PANTHER" id="PTHR13932">
    <property type="entry name" value="COPROPORPHYRINIGEN III OXIDASE"/>
    <property type="match status" value="1"/>
</dbReference>
<evidence type="ECO:0000313" key="13">
    <source>
        <dbReference type="Proteomes" id="UP000292372"/>
    </source>
</evidence>
<dbReference type="Gene3D" id="3.20.20.70">
    <property type="entry name" value="Aldolase class I"/>
    <property type="match status" value="1"/>
</dbReference>
<dbReference type="PROSITE" id="PS51918">
    <property type="entry name" value="RADICAL_SAM"/>
    <property type="match status" value="1"/>
</dbReference>
<evidence type="ECO:0000256" key="5">
    <source>
        <dbReference type="ARBA" id="ARBA00022691"/>
    </source>
</evidence>
<dbReference type="InterPro" id="IPR007197">
    <property type="entry name" value="rSAM"/>
</dbReference>
<comment type="cofactor">
    <cofactor evidence="1">
        <name>[4Fe-4S] cluster</name>
        <dbReference type="ChEBI" id="CHEBI:49883"/>
    </cofactor>
</comment>
<dbReference type="InterPro" id="IPR058240">
    <property type="entry name" value="rSAM_sf"/>
</dbReference>
<evidence type="ECO:0000256" key="2">
    <source>
        <dbReference type="ARBA" id="ARBA00006100"/>
    </source>
</evidence>
<dbReference type="SUPFAM" id="SSF102114">
    <property type="entry name" value="Radical SAM enzymes"/>
    <property type="match status" value="1"/>
</dbReference>
<organism evidence="12 13">
    <name type="scientific">Hyunsoonleella pacifica</name>
    <dbReference type="NCBI Taxonomy" id="1080224"/>
    <lineage>
        <taxon>Bacteria</taxon>
        <taxon>Pseudomonadati</taxon>
        <taxon>Bacteroidota</taxon>
        <taxon>Flavobacteriia</taxon>
        <taxon>Flavobacteriales</taxon>
        <taxon>Flavobacteriaceae</taxon>
    </lineage>
</organism>
<dbReference type="InterPro" id="IPR006638">
    <property type="entry name" value="Elp3/MiaA/NifB-like_rSAM"/>
</dbReference>
<dbReference type="GO" id="GO:0005737">
    <property type="term" value="C:cytoplasm"/>
    <property type="evidence" value="ECO:0007669"/>
    <property type="project" value="UniProtKB-SubCell"/>
</dbReference>
<keyword evidence="13" id="KW-1185">Reference proteome</keyword>
<keyword evidence="6 10" id="KW-0479">Metal-binding</keyword>
<dbReference type="InterPro" id="IPR034505">
    <property type="entry name" value="Coproporphyrinogen-III_oxidase"/>
</dbReference>
<name>A0A4Q9FRB4_9FLAO</name>
<comment type="caution">
    <text evidence="12">The sequence shown here is derived from an EMBL/GenBank/DDBJ whole genome shotgun (WGS) entry which is preliminary data.</text>
</comment>
<keyword evidence="9 10" id="KW-0143">Chaperone</keyword>
<keyword evidence="7 10" id="KW-0408">Iron</keyword>
<evidence type="ECO:0000256" key="8">
    <source>
        <dbReference type="ARBA" id="ARBA00023014"/>
    </source>
</evidence>
<keyword evidence="10" id="KW-0963">Cytoplasm</keyword>
<dbReference type="GO" id="GO:0046872">
    <property type="term" value="F:metal ion binding"/>
    <property type="evidence" value="ECO:0007669"/>
    <property type="project" value="UniProtKB-UniRule"/>
</dbReference>
<evidence type="ECO:0000256" key="3">
    <source>
        <dbReference type="ARBA" id="ARBA00017228"/>
    </source>
</evidence>